<evidence type="ECO:0000256" key="3">
    <source>
        <dbReference type="ARBA" id="ARBA00022452"/>
    </source>
</evidence>
<keyword evidence="6 8" id="KW-0472">Membrane</keyword>
<dbReference type="SUPFAM" id="SSF49464">
    <property type="entry name" value="Carboxypeptidase regulatory domain-like"/>
    <property type="match status" value="1"/>
</dbReference>
<keyword evidence="2 8" id="KW-0813">Transport</keyword>
<evidence type="ECO:0000256" key="1">
    <source>
        <dbReference type="ARBA" id="ARBA00004571"/>
    </source>
</evidence>
<dbReference type="InterPro" id="IPR008969">
    <property type="entry name" value="CarboxyPept-like_regulatory"/>
</dbReference>
<dbReference type="NCBIfam" id="TIGR04056">
    <property type="entry name" value="OMP_RagA_SusC"/>
    <property type="match status" value="1"/>
</dbReference>
<reference evidence="12" key="1">
    <citation type="journal article" date="2014" name="Int. J. Syst. Evol. Microbiol.">
        <title>Complete genome sequence of Corynebacterium casei LMG S-19264T (=DSM 44701T), isolated from a smear-ripened cheese.</title>
        <authorList>
            <consortium name="US DOE Joint Genome Institute (JGI-PGF)"/>
            <person name="Walter F."/>
            <person name="Albersmeier A."/>
            <person name="Kalinowski J."/>
            <person name="Ruckert C."/>
        </authorList>
    </citation>
    <scope>NUCLEOTIDE SEQUENCE</scope>
    <source>
        <strain evidence="12">CGMCC 1.12506</strain>
    </source>
</reference>
<evidence type="ECO:0000256" key="8">
    <source>
        <dbReference type="PROSITE-ProRule" id="PRU01360"/>
    </source>
</evidence>
<dbReference type="InterPro" id="IPR037066">
    <property type="entry name" value="Plug_dom_sf"/>
</dbReference>
<evidence type="ECO:0000256" key="6">
    <source>
        <dbReference type="ARBA" id="ARBA00023136"/>
    </source>
</evidence>
<evidence type="ECO:0000256" key="5">
    <source>
        <dbReference type="ARBA" id="ARBA00023077"/>
    </source>
</evidence>
<dbReference type="GO" id="GO:0009279">
    <property type="term" value="C:cell outer membrane"/>
    <property type="evidence" value="ECO:0007669"/>
    <property type="project" value="UniProtKB-SubCell"/>
</dbReference>
<dbReference type="PROSITE" id="PS52016">
    <property type="entry name" value="TONB_DEPENDENT_REC_3"/>
    <property type="match status" value="1"/>
</dbReference>
<organism evidence="12 13">
    <name type="scientific">Flavobacterium orientale</name>
    <dbReference type="NCBI Taxonomy" id="1756020"/>
    <lineage>
        <taxon>Bacteria</taxon>
        <taxon>Pseudomonadati</taxon>
        <taxon>Bacteroidota</taxon>
        <taxon>Flavobacteriia</taxon>
        <taxon>Flavobacteriales</taxon>
        <taxon>Flavobacteriaceae</taxon>
        <taxon>Flavobacterium</taxon>
    </lineage>
</organism>
<dbReference type="InterPro" id="IPR023997">
    <property type="entry name" value="TonB-dep_OMP_SusC/RagA_CS"/>
</dbReference>
<dbReference type="NCBIfam" id="TIGR04057">
    <property type="entry name" value="SusC_RagA_signa"/>
    <property type="match status" value="1"/>
</dbReference>
<evidence type="ECO:0000256" key="2">
    <source>
        <dbReference type="ARBA" id="ARBA00022448"/>
    </source>
</evidence>
<proteinExistence type="inferred from homology"/>
<evidence type="ECO:0000256" key="9">
    <source>
        <dbReference type="RuleBase" id="RU003357"/>
    </source>
</evidence>
<protein>
    <submittedName>
        <fullName evidence="12">SusC/RagA family TonB-linked outer membrane protein</fullName>
    </submittedName>
</protein>
<dbReference type="AlphaFoldDB" id="A0A916XXD0"/>
<dbReference type="EMBL" id="BMFG01000002">
    <property type="protein sequence ID" value="GGD19849.1"/>
    <property type="molecule type" value="Genomic_DNA"/>
</dbReference>
<evidence type="ECO:0000256" key="4">
    <source>
        <dbReference type="ARBA" id="ARBA00022692"/>
    </source>
</evidence>
<feature type="domain" description="TonB-dependent receptor plug" evidence="11">
    <location>
        <begin position="96"/>
        <end position="211"/>
    </location>
</feature>
<dbReference type="Pfam" id="PF13715">
    <property type="entry name" value="CarbopepD_reg_2"/>
    <property type="match status" value="1"/>
</dbReference>
<dbReference type="InterPro" id="IPR012910">
    <property type="entry name" value="Plug_dom"/>
</dbReference>
<dbReference type="InterPro" id="IPR036942">
    <property type="entry name" value="Beta-barrel_TonB_sf"/>
</dbReference>
<comment type="similarity">
    <text evidence="8 9">Belongs to the TonB-dependent receptor family.</text>
</comment>
<dbReference type="InterPro" id="IPR023996">
    <property type="entry name" value="TonB-dep_OMP_SusC/RagA"/>
</dbReference>
<keyword evidence="5 9" id="KW-0798">TonB box</keyword>
<reference evidence="12" key="2">
    <citation type="submission" date="2020-09" db="EMBL/GenBank/DDBJ databases">
        <authorList>
            <person name="Sun Q."/>
            <person name="Zhou Y."/>
        </authorList>
    </citation>
    <scope>NUCLEOTIDE SEQUENCE</scope>
    <source>
        <strain evidence="12">CGMCC 1.12506</strain>
    </source>
</reference>
<dbReference type="SUPFAM" id="SSF56935">
    <property type="entry name" value="Porins"/>
    <property type="match status" value="1"/>
</dbReference>
<evidence type="ECO:0000313" key="12">
    <source>
        <dbReference type="EMBL" id="GGD19849.1"/>
    </source>
</evidence>
<feature type="domain" description="TonB-dependent receptor-like beta-barrel" evidence="10">
    <location>
        <begin position="381"/>
        <end position="930"/>
    </location>
</feature>
<comment type="subcellular location">
    <subcellularLocation>
        <location evidence="1 8">Cell outer membrane</location>
        <topology evidence="1 8">Multi-pass membrane protein</topology>
    </subcellularLocation>
</comment>
<keyword evidence="3 8" id="KW-1134">Transmembrane beta strand</keyword>
<sequence length="967" mass="106866">MLAQSTLTGNVSDKTSELPLPGVNVIIKGTTNGTITDFDGNFTLSNLKSGDVIEFSYVGFKTLDVTFSNQRSIQISLEEDNAQLDEVVLIGYGTVKKRDATGSVTQISAEDFNKGANVTAENLLNGKVAGVTINTSGAPGSGSEIRIRGGSSLLASNDPLIVIDGLPIDNNGVAGATSILSSINPNDIESFSILKDASATAIYGSRASNGVIIINTKRGSKKLQVDYNFQYGSGRNVGEIDVFSADRYRDLVAGTFDENGNQLTPGVGTPAQVALLGDANTNWQKAIYRRTDFVDNNLSIKGNLFGAIPTRLSIGNTYQEGLRLTNEFTRNSVSLNLSPSFFENHLKLRISANYTNQRNRFADGVEGSAIRFDPTQPIYDENSPYDGFFEYYNPSLPGNPFLNPSTGNPVAQLLQTNDRGLNNRLFGNFEIDYKFHFLPELRAVVNFGYDNNDGERSRTRSTNARSGFQNNNISLGTKFSENNQRINKLLDFYFIYNKKFGNLDFEGTAGYSYQKFENSGQAGFEATDPTDERRYYVDTDVVLLGYFGRANFNLHDKYLLTLSYRRDGTSRFGPDNRWGNFPAAALGWKIKEDFFKDSTVLSDLKLRVGWGITGQQSIDNPSFYQSIYNLGDANSQYIIGGQPVNVGVPSAFGPLKWEETTTYNVGLDYGFYENRLNGSLDFFYKLSQDLFQIGPFADGSNFSNQGPQNVGDMSSKGVEFSINYDVFRSEDFNWNIGFNATKFERRIEKIALGSPLFTGQSGAGTGGTSQILQEGFTPFSFFVYKQLYDSTGAAIEGAFADLNGDGIINGDDRYIYKNPDPDLLLGFNSNLNYKNFDFAFNLRASIGNRVLNAVESTRSYYALIQNGVLENISTNVLNTNFVEQNGENVLSDMYVENASFLRMDYVTLGYTFPKWLDGNASLRLFTGVQNAFVITKYGGLDPEVTGGFDNTIYPRQRQFLFGANVKF</sequence>
<dbReference type="InterPro" id="IPR000531">
    <property type="entry name" value="Beta-barrel_TonB"/>
</dbReference>
<dbReference type="Gene3D" id="2.60.40.1120">
    <property type="entry name" value="Carboxypeptidase-like, regulatory domain"/>
    <property type="match status" value="1"/>
</dbReference>
<gene>
    <name evidence="12" type="ORF">GCM10011343_07980</name>
</gene>
<keyword evidence="13" id="KW-1185">Reference proteome</keyword>
<evidence type="ECO:0000313" key="13">
    <source>
        <dbReference type="Proteomes" id="UP000625735"/>
    </source>
</evidence>
<keyword evidence="7 8" id="KW-0998">Cell outer membrane</keyword>
<dbReference type="Pfam" id="PF00593">
    <property type="entry name" value="TonB_dep_Rec_b-barrel"/>
    <property type="match status" value="1"/>
</dbReference>
<evidence type="ECO:0000259" key="11">
    <source>
        <dbReference type="Pfam" id="PF07715"/>
    </source>
</evidence>
<dbReference type="InterPro" id="IPR039426">
    <property type="entry name" value="TonB-dep_rcpt-like"/>
</dbReference>
<accession>A0A916XXD0</accession>
<keyword evidence="4 8" id="KW-0812">Transmembrane</keyword>
<evidence type="ECO:0000256" key="7">
    <source>
        <dbReference type="ARBA" id="ARBA00023237"/>
    </source>
</evidence>
<dbReference type="Pfam" id="PF07715">
    <property type="entry name" value="Plug"/>
    <property type="match status" value="1"/>
</dbReference>
<evidence type="ECO:0000259" key="10">
    <source>
        <dbReference type="Pfam" id="PF00593"/>
    </source>
</evidence>
<name>A0A916XXD0_9FLAO</name>
<comment type="caution">
    <text evidence="12">The sequence shown here is derived from an EMBL/GenBank/DDBJ whole genome shotgun (WGS) entry which is preliminary data.</text>
</comment>
<dbReference type="Gene3D" id="2.170.130.10">
    <property type="entry name" value="TonB-dependent receptor, plug domain"/>
    <property type="match status" value="1"/>
</dbReference>
<dbReference type="Gene3D" id="2.40.170.20">
    <property type="entry name" value="TonB-dependent receptor, beta-barrel domain"/>
    <property type="match status" value="1"/>
</dbReference>
<dbReference type="Proteomes" id="UP000625735">
    <property type="component" value="Unassembled WGS sequence"/>
</dbReference>